<dbReference type="FunCoup" id="A0A401GCL8">
    <property type="interactions" value="51"/>
</dbReference>
<dbReference type="RefSeq" id="XP_027610808.1">
    <property type="nucleotide sequence ID" value="XM_027755007.1"/>
</dbReference>
<dbReference type="Proteomes" id="UP000287166">
    <property type="component" value="Unassembled WGS sequence"/>
</dbReference>
<evidence type="ECO:0000256" key="1">
    <source>
        <dbReference type="ARBA" id="ARBA00006336"/>
    </source>
</evidence>
<evidence type="ECO:0000256" key="4">
    <source>
        <dbReference type="ARBA" id="ARBA00022801"/>
    </source>
</evidence>
<dbReference type="SUPFAM" id="SSF52499">
    <property type="entry name" value="Isochorismatase-like hydrolases"/>
    <property type="match status" value="1"/>
</dbReference>
<keyword evidence="3" id="KW-0479">Metal-binding</keyword>
<dbReference type="GO" id="GO:0046872">
    <property type="term" value="F:metal ion binding"/>
    <property type="evidence" value="ECO:0007669"/>
    <property type="project" value="UniProtKB-KW"/>
</dbReference>
<dbReference type="InterPro" id="IPR036380">
    <property type="entry name" value="Isochorismatase-like_sf"/>
</dbReference>
<dbReference type="Gene3D" id="3.40.50.850">
    <property type="entry name" value="Isochorismatase-like"/>
    <property type="match status" value="1"/>
</dbReference>
<dbReference type="EC" id="3.5.1.19" evidence="6"/>
<feature type="domain" description="Isochorismatase-like" evidence="8">
    <location>
        <begin position="16"/>
        <end position="227"/>
    </location>
</feature>
<dbReference type="InterPro" id="IPR052347">
    <property type="entry name" value="Isochorismatase_Nicotinamidase"/>
</dbReference>
<name>A0A401GCL8_9APHY</name>
<dbReference type="InParanoid" id="A0A401GCL8"/>
<dbReference type="STRING" id="139825.A0A401GCL8"/>
<dbReference type="AlphaFoldDB" id="A0A401GCL8"/>
<evidence type="ECO:0000256" key="2">
    <source>
        <dbReference type="ARBA" id="ARBA00022642"/>
    </source>
</evidence>
<evidence type="ECO:0000256" key="5">
    <source>
        <dbReference type="ARBA" id="ARBA00037900"/>
    </source>
</evidence>
<keyword evidence="2" id="KW-0662">Pyridine nucleotide biosynthesis</keyword>
<evidence type="ECO:0000256" key="7">
    <source>
        <dbReference type="ARBA" id="ARBA00043224"/>
    </source>
</evidence>
<organism evidence="9 10">
    <name type="scientific">Sparassis crispa</name>
    <dbReference type="NCBI Taxonomy" id="139825"/>
    <lineage>
        <taxon>Eukaryota</taxon>
        <taxon>Fungi</taxon>
        <taxon>Dikarya</taxon>
        <taxon>Basidiomycota</taxon>
        <taxon>Agaricomycotina</taxon>
        <taxon>Agaricomycetes</taxon>
        <taxon>Polyporales</taxon>
        <taxon>Sparassidaceae</taxon>
        <taxon>Sparassis</taxon>
    </lineage>
</organism>
<accession>A0A401GCL8</accession>
<evidence type="ECO:0000256" key="6">
    <source>
        <dbReference type="ARBA" id="ARBA00039017"/>
    </source>
</evidence>
<evidence type="ECO:0000313" key="9">
    <source>
        <dbReference type="EMBL" id="GBE79895.1"/>
    </source>
</evidence>
<dbReference type="GO" id="GO:0019363">
    <property type="term" value="P:pyridine nucleotide biosynthetic process"/>
    <property type="evidence" value="ECO:0007669"/>
    <property type="project" value="UniProtKB-KW"/>
</dbReference>
<gene>
    <name evidence="9" type="ORF">SCP_0210970</name>
</gene>
<dbReference type="GeneID" id="38776812"/>
<dbReference type="PANTHER" id="PTHR11080">
    <property type="entry name" value="PYRAZINAMIDASE/NICOTINAMIDASE"/>
    <property type="match status" value="1"/>
</dbReference>
<dbReference type="GO" id="GO:0008936">
    <property type="term" value="F:nicotinamidase activity"/>
    <property type="evidence" value="ECO:0007669"/>
    <property type="project" value="UniProtKB-EC"/>
</dbReference>
<proteinExistence type="inferred from homology"/>
<evidence type="ECO:0000313" key="10">
    <source>
        <dbReference type="Proteomes" id="UP000287166"/>
    </source>
</evidence>
<dbReference type="Pfam" id="PF00857">
    <property type="entry name" value="Isochorismatase"/>
    <property type="match status" value="1"/>
</dbReference>
<reference evidence="9 10" key="1">
    <citation type="journal article" date="2018" name="Sci. Rep.">
        <title>Genome sequence of the cauliflower mushroom Sparassis crispa (Hanabiratake) and its association with beneficial usage.</title>
        <authorList>
            <person name="Kiyama R."/>
            <person name="Furutani Y."/>
            <person name="Kawaguchi K."/>
            <person name="Nakanishi T."/>
        </authorList>
    </citation>
    <scope>NUCLEOTIDE SEQUENCE [LARGE SCALE GENOMIC DNA]</scope>
</reference>
<sequence length="257" mass="26955">MSKSESKGIPEPFRPALLVVDVQEDFCPPDGALAVPDGRAIIPVINDLLTLPFALKVATKDHHPPNHISFARTHGGPPAFAPFTSFAAITNPANADEAYASRLWPVHCVAGTPGNAFAAGLAAGALERVVLKGTDPRVEMYSAFRAPLRDPPLASAVSGLAALLRAAGVTDVFVVGLAGEYCVRASALDCVEEGWRTWVVEEGVRSVGGERAWRVAAEELRAKGVGIVGVDGEEVGWVKARAVPGSTMQAGEDAKQE</sequence>
<evidence type="ECO:0000256" key="3">
    <source>
        <dbReference type="ARBA" id="ARBA00022723"/>
    </source>
</evidence>
<comment type="pathway">
    <text evidence="5">Cofactor biosynthesis; nicotinate biosynthesis; nicotinate from nicotinamide: step 1/1.</text>
</comment>
<evidence type="ECO:0000259" key="8">
    <source>
        <dbReference type="Pfam" id="PF00857"/>
    </source>
</evidence>
<keyword evidence="4" id="KW-0378">Hydrolase</keyword>
<dbReference type="OrthoDB" id="1739143at2759"/>
<dbReference type="InterPro" id="IPR000868">
    <property type="entry name" value="Isochorismatase-like_dom"/>
</dbReference>
<comment type="similarity">
    <text evidence="1">Belongs to the isochorismatase family.</text>
</comment>
<keyword evidence="10" id="KW-1185">Reference proteome</keyword>
<dbReference type="EMBL" id="BFAD01000002">
    <property type="protein sequence ID" value="GBE79895.1"/>
    <property type="molecule type" value="Genomic_DNA"/>
</dbReference>
<comment type="caution">
    <text evidence="9">The sequence shown here is derived from an EMBL/GenBank/DDBJ whole genome shotgun (WGS) entry which is preliminary data.</text>
</comment>
<dbReference type="PANTHER" id="PTHR11080:SF2">
    <property type="entry name" value="LD05707P"/>
    <property type="match status" value="1"/>
</dbReference>
<protein>
    <recommendedName>
        <fullName evidence="6">nicotinamidase</fullName>
        <ecNumber evidence="6">3.5.1.19</ecNumber>
    </recommendedName>
    <alternativeName>
        <fullName evidence="7">Nicotinamide deamidase</fullName>
    </alternativeName>
</protein>